<keyword evidence="4" id="KW-0547">Nucleotide-binding</keyword>
<evidence type="ECO:0000256" key="4">
    <source>
        <dbReference type="ARBA" id="ARBA00022741"/>
    </source>
</evidence>
<protein>
    <submittedName>
        <fullName evidence="12">AAA family ATPase</fullName>
    </submittedName>
</protein>
<name>A0ABD6IIB9_MESHY</name>
<keyword evidence="5" id="KW-0067">ATP-binding</keyword>
<proteinExistence type="inferred from homology"/>
<dbReference type="Pfam" id="PF07724">
    <property type="entry name" value="AAA_2"/>
    <property type="match status" value="1"/>
</dbReference>
<evidence type="ECO:0000256" key="6">
    <source>
        <dbReference type="ARBA" id="ARBA00023054"/>
    </source>
</evidence>
<keyword evidence="3" id="KW-0677">Repeat</keyword>
<feature type="domain" description="AAA+ ATPase" evidence="10">
    <location>
        <begin position="63"/>
        <end position="210"/>
    </location>
</feature>
<dbReference type="InterPro" id="IPR041546">
    <property type="entry name" value="ClpA/ClpB_AAA_lid"/>
</dbReference>
<dbReference type="FunFam" id="3.40.50.300:FF:000010">
    <property type="entry name" value="Chaperone clpB 1, putative"/>
    <property type="match status" value="1"/>
</dbReference>
<dbReference type="Pfam" id="PF17871">
    <property type="entry name" value="AAA_lid_9"/>
    <property type="match status" value="1"/>
</dbReference>
<dbReference type="GO" id="GO:0005737">
    <property type="term" value="C:cytoplasm"/>
    <property type="evidence" value="ECO:0007669"/>
    <property type="project" value="UniProtKB-SubCell"/>
</dbReference>
<dbReference type="CDD" id="cd00009">
    <property type="entry name" value="AAA"/>
    <property type="match status" value="1"/>
</dbReference>
<evidence type="ECO:0000256" key="5">
    <source>
        <dbReference type="ARBA" id="ARBA00022840"/>
    </source>
</evidence>
<dbReference type="Proteomes" id="UP001193384">
    <property type="component" value="Unassembled WGS sequence"/>
</dbReference>
<organism evidence="12 13">
    <name type="scientific">Mesomycoplasma hyorhinis</name>
    <name type="common">Mycoplasma hyorhinis</name>
    <dbReference type="NCBI Taxonomy" id="2100"/>
    <lineage>
        <taxon>Bacteria</taxon>
        <taxon>Bacillati</taxon>
        <taxon>Mycoplasmatota</taxon>
        <taxon>Mycoplasmoidales</taxon>
        <taxon>Metamycoplasmataceae</taxon>
        <taxon>Mesomycoplasma</taxon>
    </lineage>
</organism>
<dbReference type="SMART" id="SM00382">
    <property type="entry name" value="AAA"/>
    <property type="match status" value="2"/>
</dbReference>
<evidence type="ECO:0000256" key="9">
    <source>
        <dbReference type="SAM" id="Coils"/>
    </source>
</evidence>
<dbReference type="InterPro" id="IPR001270">
    <property type="entry name" value="ClpA/B"/>
</dbReference>
<keyword evidence="7" id="KW-0143">Chaperone</keyword>
<accession>A0ABD6IIB9</accession>
<evidence type="ECO:0000256" key="8">
    <source>
        <dbReference type="ARBA" id="ARBA00026057"/>
    </source>
</evidence>
<dbReference type="AlphaFoldDB" id="A0ABD6IIB9"/>
<feature type="coiled-coil region" evidence="9">
    <location>
        <begin position="293"/>
        <end position="334"/>
    </location>
</feature>
<dbReference type="InterPro" id="IPR003959">
    <property type="entry name" value="ATPase_AAA_core"/>
</dbReference>
<dbReference type="PANTHER" id="PTHR11638">
    <property type="entry name" value="ATP-DEPENDENT CLP PROTEASE"/>
    <property type="match status" value="1"/>
</dbReference>
<feature type="domain" description="AAA+ ATPase" evidence="10">
    <location>
        <begin position="461"/>
        <end position="601"/>
    </location>
</feature>
<dbReference type="InterPro" id="IPR028299">
    <property type="entry name" value="ClpA/B_CS2"/>
</dbReference>
<evidence type="ECO:0000259" key="11">
    <source>
        <dbReference type="SMART" id="SM01086"/>
    </source>
</evidence>
<evidence type="ECO:0000259" key="10">
    <source>
        <dbReference type="SMART" id="SM00382"/>
    </source>
</evidence>
<sequence length="718" mass="82574">MPTLWYNFYITKGVDMQINQDNTNVLEKFGRNLTKLAKENKLDPVINRDEEIRRIIKILSRKTKNNPVLVGEPGVGKTAIVEGIAIKIHQGQIPENLKNKEIWELDVTALIAGASYQGEFEKRLKLVLKEIEKSDGNIIMFIDEIHLLIGTGSAGGNAMDMANILKPMMARGEIKLIGATTINEYRKYIEKDSALERRMQKIFINEPTVDDTITILRGIKERFENFHKVRITDSALVAAASLSARYISDRFLPDKAIDLVDEAAANLKVQMNYQPEVLDKLKQKLAYIQMEKIALNSDDNAKNKNKIEKLEKEIEELNKHIDSLTKKWVQEKEKAFEISYKKEAINNLKTQMDNLALEQKYVEAGQVYNKMFALQKELEELEENKEENTLIKEVVNQEDIANIVSKWTKIPVEKLVESEKDKLLNLEINLAKKVKGQEQAIKLVADSILRFKANINDQNRPIGSFLFLGPTGVGKTELARALAYNLFDSEHQIIRLDMSEYMEKHSVSKLIGSPPGYIGHEEGGQLTEKIRLNPYSIVLFDEIEKAHSDVVNIFLQILDNGFLTDSKGRKVDFRNTIIIFTSNIGAKEILENKKLDFNQIKDRLLNYFKPEFINRLDEIISFNFLNKNVILEIIDLELNNLKNRLEKNSYYVDFGTEIKEFVSKNAYDQNFGARPIKRYIKKEIETFVAKKIIAKEIIEKEQYVINLDKKSNLVLIKK</sequence>
<dbReference type="FunFam" id="3.40.50.300:FF:000120">
    <property type="entry name" value="ATP-dependent chaperone ClpB"/>
    <property type="match status" value="1"/>
</dbReference>
<dbReference type="SUPFAM" id="SSF52540">
    <property type="entry name" value="P-loop containing nucleoside triphosphate hydrolases"/>
    <property type="match status" value="2"/>
</dbReference>
<feature type="coiled-coil region" evidence="9">
    <location>
        <begin position="364"/>
        <end position="398"/>
    </location>
</feature>
<dbReference type="Pfam" id="PF10431">
    <property type="entry name" value="ClpB_D2-small"/>
    <property type="match status" value="1"/>
</dbReference>
<feature type="domain" description="Clp ATPase C-terminal" evidence="11">
    <location>
        <begin position="625"/>
        <end position="715"/>
    </location>
</feature>
<dbReference type="PANTHER" id="PTHR11638:SF18">
    <property type="entry name" value="HEAT SHOCK PROTEIN 104"/>
    <property type="match status" value="1"/>
</dbReference>
<dbReference type="EMBL" id="QQQW01000002">
    <property type="protein sequence ID" value="MXR43467.1"/>
    <property type="molecule type" value="Genomic_DNA"/>
</dbReference>
<comment type="subunit">
    <text evidence="8">Homohexamer. The oligomerization is ATP-dependent.</text>
</comment>
<evidence type="ECO:0000256" key="3">
    <source>
        <dbReference type="ARBA" id="ARBA00022737"/>
    </source>
</evidence>
<dbReference type="PRINTS" id="PR00300">
    <property type="entry name" value="CLPPROTEASEA"/>
</dbReference>
<dbReference type="FunFam" id="3.40.50.300:FF:000025">
    <property type="entry name" value="ATP-dependent Clp protease subunit"/>
    <property type="match status" value="1"/>
</dbReference>
<dbReference type="SMART" id="SM01086">
    <property type="entry name" value="ClpB_D2-small"/>
    <property type="match status" value="1"/>
</dbReference>
<dbReference type="InterPro" id="IPR050130">
    <property type="entry name" value="ClpA_ClpB"/>
</dbReference>
<comment type="caution">
    <text evidence="12">The sequence shown here is derived from an EMBL/GenBank/DDBJ whole genome shotgun (WGS) entry which is preliminary data.</text>
</comment>
<dbReference type="Pfam" id="PF00004">
    <property type="entry name" value="AAA"/>
    <property type="match status" value="1"/>
</dbReference>
<comment type="subcellular location">
    <subcellularLocation>
        <location evidence="1">Cytoplasm</location>
    </subcellularLocation>
</comment>
<evidence type="ECO:0000313" key="12">
    <source>
        <dbReference type="EMBL" id="MXR43467.1"/>
    </source>
</evidence>
<dbReference type="PROSITE" id="PS00871">
    <property type="entry name" value="CLPAB_2"/>
    <property type="match status" value="1"/>
</dbReference>
<dbReference type="CDD" id="cd19499">
    <property type="entry name" value="RecA-like_ClpB_Hsp104-like"/>
    <property type="match status" value="1"/>
</dbReference>
<gene>
    <name evidence="12" type="ORF">DR101_00655</name>
</gene>
<reference evidence="12 13" key="1">
    <citation type="submission" date="2018-07" db="EMBL/GenBank/DDBJ databases">
        <title>Genetic characterization of Mycoplasma hyopneumoniae, M. hyorhinis and M. flocculare isolates through whole genome sequencing analysis: comparative analysis of sequence types and putative genes involved in virulence.</title>
        <authorList>
            <person name="Fourour S."/>
            <person name="Lucas P."/>
            <person name="Touzain F."/>
            <person name="Tocqueville V."/>
            <person name="Kempf I."/>
            <person name="Marois-Crehan C."/>
        </authorList>
    </citation>
    <scope>NUCLEOTIDE SEQUENCE [LARGE SCALE GENOMIC DNA]</scope>
    <source>
        <strain evidence="12 13">MHR389</strain>
    </source>
</reference>
<dbReference type="Gene3D" id="1.10.8.60">
    <property type="match status" value="1"/>
</dbReference>
<evidence type="ECO:0000256" key="1">
    <source>
        <dbReference type="ARBA" id="ARBA00004496"/>
    </source>
</evidence>
<dbReference type="GO" id="GO:0005524">
    <property type="term" value="F:ATP binding"/>
    <property type="evidence" value="ECO:0007669"/>
    <property type="project" value="UniProtKB-KW"/>
</dbReference>
<comment type="similarity">
    <text evidence="2">Belongs to the ClpA/ClpB family.</text>
</comment>
<dbReference type="Gene3D" id="3.40.50.300">
    <property type="entry name" value="P-loop containing nucleotide triphosphate hydrolases"/>
    <property type="match status" value="3"/>
</dbReference>
<evidence type="ECO:0000313" key="13">
    <source>
        <dbReference type="Proteomes" id="UP001193384"/>
    </source>
</evidence>
<evidence type="ECO:0000256" key="7">
    <source>
        <dbReference type="ARBA" id="ARBA00023186"/>
    </source>
</evidence>
<evidence type="ECO:0000256" key="2">
    <source>
        <dbReference type="ARBA" id="ARBA00008675"/>
    </source>
</evidence>
<keyword evidence="6 9" id="KW-0175">Coiled coil</keyword>
<dbReference type="InterPro" id="IPR003593">
    <property type="entry name" value="AAA+_ATPase"/>
</dbReference>
<dbReference type="InterPro" id="IPR019489">
    <property type="entry name" value="Clp_ATPase_C"/>
</dbReference>
<dbReference type="InterPro" id="IPR027417">
    <property type="entry name" value="P-loop_NTPase"/>
</dbReference>